<gene>
    <name evidence="1" type="ORF">M9H77_37063</name>
</gene>
<dbReference type="Proteomes" id="UP001060085">
    <property type="component" value="Linkage Group LG08"/>
</dbReference>
<accession>A0ACB9ZUD8</accession>
<sequence>MGCAASVYAVGRKQRKNIPEVTVFVPSIRVPLQSDLQRKLRGLIPNNLADRISSLRNQIVLVAEDTGGSAIGELQHALEQYLSLVLGLTKKEHGLQELVEFKWKTLDGKQETCVANSWFELLCVLHMMAMLALSEASLKLIPKSSSTSEKFVSADSMREAIDLLLKAAGYLDFCIHDVLVRLPPDIKNSLPEDLQEAVMEGLLNQALAQGTELQLGLAASSQNATLSVKRRLACELLSYLGQAHCCLSEGNNSYGDGKKHLLFIKWKYLEAKAAAYYYHGLIVDKGTEPSSHVNAVCCFLAAEELIAESKKACLSFCLADPVTRAPPPWGVMKHLNKKIPETASKKYQMYGYLLDQEKGVQVLPDLPEFQLSLKPDDYELPSIDSSWDSEKWDIPGQSLKEHLNDCEDGMTTAA</sequence>
<evidence type="ECO:0000313" key="1">
    <source>
        <dbReference type="EMBL" id="KAI5651058.1"/>
    </source>
</evidence>
<keyword evidence="2" id="KW-1185">Reference proteome</keyword>
<proteinExistence type="predicted"/>
<protein>
    <submittedName>
        <fullName evidence="1">Uncharacterized protein</fullName>
    </submittedName>
</protein>
<organism evidence="1 2">
    <name type="scientific">Catharanthus roseus</name>
    <name type="common">Madagascar periwinkle</name>
    <name type="synonym">Vinca rosea</name>
    <dbReference type="NCBI Taxonomy" id="4058"/>
    <lineage>
        <taxon>Eukaryota</taxon>
        <taxon>Viridiplantae</taxon>
        <taxon>Streptophyta</taxon>
        <taxon>Embryophyta</taxon>
        <taxon>Tracheophyta</taxon>
        <taxon>Spermatophyta</taxon>
        <taxon>Magnoliopsida</taxon>
        <taxon>eudicotyledons</taxon>
        <taxon>Gunneridae</taxon>
        <taxon>Pentapetalae</taxon>
        <taxon>asterids</taxon>
        <taxon>lamiids</taxon>
        <taxon>Gentianales</taxon>
        <taxon>Apocynaceae</taxon>
        <taxon>Rauvolfioideae</taxon>
        <taxon>Vinceae</taxon>
        <taxon>Catharanthinae</taxon>
        <taxon>Catharanthus</taxon>
    </lineage>
</organism>
<comment type="caution">
    <text evidence="1">The sequence shown here is derived from an EMBL/GenBank/DDBJ whole genome shotgun (WGS) entry which is preliminary data.</text>
</comment>
<name>A0ACB9ZUD8_CATRO</name>
<dbReference type="EMBL" id="CM044708">
    <property type="protein sequence ID" value="KAI5651058.1"/>
    <property type="molecule type" value="Genomic_DNA"/>
</dbReference>
<reference evidence="2" key="1">
    <citation type="journal article" date="2023" name="Nat. Plants">
        <title>Single-cell RNA sequencing provides a high-resolution roadmap for understanding the multicellular compartmentation of specialized metabolism.</title>
        <authorList>
            <person name="Sun S."/>
            <person name="Shen X."/>
            <person name="Li Y."/>
            <person name="Li Y."/>
            <person name="Wang S."/>
            <person name="Li R."/>
            <person name="Zhang H."/>
            <person name="Shen G."/>
            <person name="Guo B."/>
            <person name="Wei J."/>
            <person name="Xu J."/>
            <person name="St-Pierre B."/>
            <person name="Chen S."/>
            <person name="Sun C."/>
        </authorList>
    </citation>
    <scope>NUCLEOTIDE SEQUENCE [LARGE SCALE GENOMIC DNA]</scope>
</reference>
<evidence type="ECO:0000313" key="2">
    <source>
        <dbReference type="Proteomes" id="UP001060085"/>
    </source>
</evidence>